<gene>
    <name evidence="12" type="ORF">E4680_01755</name>
</gene>
<comment type="caution">
    <text evidence="12">The sequence shown here is derived from an EMBL/GenBank/DDBJ whole genome shotgun (WGS) entry which is preliminary data.</text>
</comment>
<evidence type="ECO:0000256" key="9">
    <source>
        <dbReference type="PROSITE-ProRule" id="PRU01373"/>
    </source>
</evidence>
<keyword evidence="13" id="KW-1185">Reference proteome</keyword>
<protein>
    <submittedName>
        <fullName evidence="12">L,D-transpeptidase</fullName>
    </submittedName>
</protein>
<evidence type="ECO:0000313" key="12">
    <source>
        <dbReference type="EMBL" id="TFZ83908.1"/>
    </source>
</evidence>
<dbReference type="Gene3D" id="2.40.440.10">
    <property type="entry name" value="L,D-transpeptidase catalytic domain-like"/>
    <property type="match status" value="1"/>
</dbReference>
<sequence>MLNGFAMAEYRSYPLPAPQNAVVGQLLQYPAQHEDTLLDIARRFSLGHDEIIQANPQVDKWLPGAGTPVLLPTQFILPRGPREGIILNVPEMRLYYFPPASKALGRQVITYPVSIGRMDWNTPLGMTRVVRKDKDPAWYPPASIKKEHAERGDILPDIVPPGPDNPLGQHAMRLGFSGYLIHGTNNPWGIGMRVTHGCVRMYPEDVAQLFKWVDVGTSVEILNDPVKVGWLDGALYLEVHEPLEETNANADRLYEMAMQAILSTVGNQPVRISWALVRDMAGFPDGVPRVISIENTSGPAQQVTPAPQARGDTTLAHQD</sequence>
<organism evidence="12 13">
    <name type="scientific">Candidatus Macondimonas diazotrophica</name>
    <dbReference type="NCBI Taxonomy" id="2305248"/>
    <lineage>
        <taxon>Bacteria</taxon>
        <taxon>Pseudomonadati</taxon>
        <taxon>Pseudomonadota</taxon>
        <taxon>Gammaproteobacteria</taxon>
        <taxon>Chromatiales</taxon>
        <taxon>Ectothiorhodospiraceae</taxon>
        <taxon>Candidatus Macondimonas</taxon>
    </lineage>
</organism>
<dbReference type="Pfam" id="PF03734">
    <property type="entry name" value="YkuD"/>
    <property type="match status" value="1"/>
</dbReference>
<dbReference type="PANTHER" id="PTHR30582:SF24">
    <property type="entry name" value="L,D-TRANSPEPTIDASE ERFK_SRFK-RELATED"/>
    <property type="match status" value="1"/>
</dbReference>
<feature type="compositionally biased region" description="Polar residues" evidence="10">
    <location>
        <begin position="295"/>
        <end position="305"/>
    </location>
</feature>
<comment type="pathway">
    <text evidence="1 9">Cell wall biogenesis; peptidoglycan biosynthesis.</text>
</comment>
<evidence type="ECO:0000256" key="3">
    <source>
        <dbReference type="ARBA" id="ARBA00022676"/>
    </source>
</evidence>
<keyword evidence="8 9" id="KW-0961">Cell wall biogenesis/degradation</keyword>
<feature type="active site" description="Nucleophile" evidence="9">
    <location>
        <position position="198"/>
    </location>
</feature>
<feature type="active site" description="Proton donor/acceptor" evidence="9">
    <location>
        <position position="182"/>
    </location>
</feature>
<dbReference type="CDD" id="cd16913">
    <property type="entry name" value="YkuD_like"/>
    <property type="match status" value="1"/>
</dbReference>
<dbReference type="InterPro" id="IPR018392">
    <property type="entry name" value="LysM"/>
</dbReference>
<evidence type="ECO:0000256" key="8">
    <source>
        <dbReference type="ARBA" id="ARBA00023316"/>
    </source>
</evidence>
<evidence type="ECO:0000256" key="10">
    <source>
        <dbReference type="SAM" id="MobiDB-lite"/>
    </source>
</evidence>
<keyword evidence="5" id="KW-0378">Hydrolase</keyword>
<keyword evidence="7 9" id="KW-0573">Peptidoglycan synthesis</keyword>
<name>A0A4Z0FEP7_9GAMM</name>
<evidence type="ECO:0000256" key="7">
    <source>
        <dbReference type="ARBA" id="ARBA00022984"/>
    </source>
</evidence>
<evidence type="ECO:0000256" key="4">
    <source>
        <dbReference type="ARBA" id="ARBA00022679"/>
    </source>
</evidence>
<dbReference type="Proteomes" id="UP000297890">
    <property type="component" value="Unassembled WGS sequence"/>
</dbReference>
<comment type="similarity">
    <text evidence="2">Belongs to the YkuD family.</text>
</comment>
<proteinExistence type="inferred from homology"/>
<dbReference type="AlphaFoldDB" id="A0A4Z0FEP7"/>
<dbReference type="PROSITE" id="PS52029">
    <property type="entry name" value="LD_TPASE"/>
    <property type="match status" value="1"/>
</dbReference>
<dbReference type="PANTHER" id="PTHR30582">
    <property type="entry name" value="L,D-TRANSPEPTIDASE"/>
    <property type="match status" value="1"/>
</dbReference>
<dbReference type="InterPro" id="IPR005490">
    <property type="entry name" value="LD_TPept_cat_dom"/>
</dbReference>
<dbReference type="GO" id="GO:0018104">
    <property type="term" value="P:peptidoglycan-protein cross-linking"/>
    <property type="evidence" value="ECO:0007669"/>
    <property type="project" value="TreeGrafter"/>
</dbReference>
<dbReference type="CDD" id="cd00118">
    <property type="entry name" value="LysM"/>
    <property type="match status" value="1"/>
</dbReference>
<dbReference type="GO" id="GO:0071555">
    <property type="term" value="P:cell wall organization"/>
    <property type="evidence" value="ECO:0007669"/>
    <property type="project" value="UniProtKB-UniRule"/>
</dbReference>
<dbReference type="InterPro" id="IPR050979">
    <property type="entry name" value="LD-transpeptidase"/>
</dbReference>
<dbReference type="GO" id="GO:0005576">
    <property type="term" value="C:extracellular region"/>
    <property type="evidence" value="ECO:0007669"/>
    <property type="project" value="TreeGrafter"/>
</dbReference>
<dbReference type="InterPro" id="IPR038063">
    <property type="entry name" value="Transpep_catalytic_dom"/>
</dbReference>
<dbReference type="EMBL" id="SRIO01000002">
    <property type="protein sequence ID" value="TFZ83908.1"/>
    <property type="molecule type" value="Genomic_DNA"/>
</dbReference>
<evidence type="ECO:0000256" key="1">
    <source>
        <dbReference type="ARBA" id="ARBA00004752"/>
    </source>
</evidence>
<evidence type="ECO:0000259" key="11">
    <source>
        <dbReference type="PROSITE" id="PS52029"/>
    </source>
</evidence>
<keyword evidence="6 9" id="KW-0133">Cell shape</keyword>
<reference evidence="12 13" key="1">
    <citation type="journal article" date="2019" name="ISME J.">
        <title>Candidatus Macondimonas diazotrophica, a novel gammaproteobacterial genus dominating crude-oil-contaminated coastal sediments.</title>
        <authorList>
            <person name="Karthikeyan S."/>
            <person name="Konstantinidis K."/>
        </authorList>
    </citation>
    <scope>NUCLEOTIDE SEQUENCE [LARGE SCALE GENOMIC DNA]</scope>
    <source>
        <strain evidence="12 13">KTK01</strain>
    </source>
</reference>
<evidence type="ECO:0000256" key="2">
    <source>
        <dbReference type="ARBA" id="ARBA00005992"/>
    </source>
</evidence>
<evidence type="ECO:0000313" key="13">
    <source>
        <dbReference type="Proteomes" id="UP000297890"/>
    </source>
</evidence>
<feature type="domain" description="L,D-TPase catalytic" evidence="11">
    <location>
        <begin position="83"/>
        <end position="222"/>
    </location>
</feature>
<dbReference type="UniPathway" id="UPA00219"/>
<dbReference type="GO" id="GO:0071972">
    <property type="term" value="F:peptidoglycan L,D-transpeptidase activity"/>
    <property type="evidence" value="ECO:0007669"/>
    <property type="project" value="TreeGrafter"/>
</dbReference>
<dbReference type="OrthoDB" id="9787225at2"/>
<dbReference type="SUPFAM" id="SSF141523">
    <property type="entry name" value="L,D-transpeptidase catalytic domain-like"/>
    <property type="match status" value="1"/>
</dbReference>
<dbReference type="GO" id="GO:0008360">
    <property type="term" value="P:regulation of cell shape"/>
    <property type="evidence" value="ECO:0007669"/>
    <property type="project" value="UniProtKB-UniRule"/>
</dbReference>
<evidence type="ECO:0000256" key="5">
    <source>
        <dbReference type="ARBA" id="ARBA00022801"/>
    </source>
</evidence>
<evidence type="ECO:0000256" key="6">
    <source>
        <dbReference type="ARBA" id="ARBA00022960"/>
    </source>
</evidence>
<feature type="region of interest" description="Disordered" evidence="10">
    <location>
        <begin position="295"/>
        <end position="319"/>
    </location>
</feature>
<dbReference type="GO" id="GO:0016757">
    <property type="term" value="F:glycosyltransferase activity"/>
    <property type="evidence" value="ECO:0007669"/>
    <property type="project" value="UniProtKB-KW"/>
</dbReference>
<keyword evidence="4" id="KW-0808">Transferase</keyword>
<accession>A0A4Z0FEP7</accession>
<keyword evidence="3" id="KW-0328">Glycosyltransferase</keyword>